<dbReference type="GO" id="GO:0009254">
    <property type="term" value="P:peptidoglycan turnover"/>
    <property type="evidence" value="ECO:0007669"/>
    <property type="project" value="InterPro"/>
</dbReference>
<keyword evidence="8" id="KW-0326">Glycosidase</keyword>
<dbReference type="OrthoDB" id="9783686at2"/>
<dbReference type="EC" id="4.2.2.n1" evidence="2"/>
<accession>A0A0E3UZL2</accession>
<proteinExistence type="predicted"/>
<dbReference type="GO" id="GO:0008933">
    <property type="term" value="F:peptidoglycan lytic transglycosylase activity"/>
    <property type="evidence" value="ECO:0007669"/>
    <property type="project" value="TreeGrafter"/>
</dbReference>
<protein>
    <recommendedName>
        <fullName evidence="2">peptidoglycan lytic exotransglycosylase</fullName>
        <ecNumber evidence="2">4.2.2.n1</ecNumber>
    </recommendedName>
    <alternativeName>
        <fullName evidence="5">Murein hydrolase A</fullName>
    </alternativeName>
</protein>
<evidence type="ECO:0000313" key="9">
    <source>
        <dbReference type="Proteomes" id="UP000061135"/>
    </source>
</evidence>
<name>A0A0E3UZL2_9BURK</name>
<dbReference type="SUPFAM" id="SSF50685">
    <property type="entry name" value="Barwin-like endoglucanases"/>
    <property type="match status" value="1"/>
</dbReference>
<feature type="signal peptide" evidence="6">
    <location>
        <begin position="1"/>
        <end position="31"/>
    </location>
</feature>
<dbReference type="EMBL" id="CP007501">
    <property type="protein sequence ID" value="AKD24484.1"/>
    <property type="molecule type" value="Genomic_DNA"/>
</dbReference>
<evidence type="ECO:0000256" key="3">
    <source>
        <dbReference type="ARBA" id="ARBA00023239"/>
    </source>
</evidence>
<dbReference type="GO" id="GO:0019867">
    <property type="term" value="C:outer membrane"/>
    <property type="evidence" value="ECO:0007669"/>
    <property type="project" value="InterPro"/>
</dbReference>
<keyword evidence="3" id="KW-0456">Lyase</keyword>
<dbReference type="InterPro" id="IPR026044">
    <property type="entry name" value="MltA"/>
</dbReference>
<evidence type="ECO:0000259" key="7">
    <source>
        <dbReference type="SMART" id="SM00925"/>
    </source>
</evidence>
<dbReference type="GO" id="GO:0071555">
    <property type="term" value="P:cell wall organization"/>
    <property type="evidence" value="ECO:0007669"/>
    <property type="project" value="UniProtKB-KW"/>
</dbReference>
<keyword evidence="8" id="KW-0378">Hydrolase</keyword>
<dbReference type="CDD" id="cd14485">
    <property type="entry name" value="mltA_like_LT_A"/>
    <property type="match status" value="1"/>
</dbReference>
<evidence type="ECO:0000256" key="5">
    <source>
        <dbReference type="ARBA" id="ARBA00030918"/>
    </source>
</evidence>
<feature type="domain" description="Lytic transglycosylase MltA" evidence="7">
    <location>
        <begin position="149"/>
        <end position="284"/>
    </location>
</feature>
<feature type="chain" id="PRO_5002413579" description="peptidoglycan lytic exotransglycosylase" evidence="6">
    <location>
        <begin position="32"/>
        <end position="384"/>
    </location>
</feature>
<dbReference type="STRING" id="1835254.CL55_00001510"/>
<dbReference type="PANTHER" id="PTHR30124">
    <property type="entry name" value="MEMBRANE-BOUND LYTIC MUREIN TRANSGLYCOSYLASE A"/>
    <property type="match status" value="1"/>
</dbReference>
<evidence type="ECO:0000313" key="8">
    <source>
        <dbReference type="EMBL" id="AKD24484.1"/>
    </source>
</evidence>
<dbReference type="PANTHER" id="PTHR30124:SF0">
    <property type="entry name" value="MEMBRANE-BOUND LYTIC MUREIN TRANSGLYCOSYLASE A"/>
    <property type="match status" value="1"/>
</dbReference>
<dbReference type="KEGG" id="pdq:CL55_00001510"/>
<dbReference type="PATRIC" id="fig|576611.7.peg.152"/>
<dbReference type="CDD" id="cd14668">
    <property type="entry name" value="mlta_B"/>
    <property type="match status" value="1"/>
</dbReference>
<dbReference type="PROSITE" id="PS51257">
    <property type="entry name" value="PROKAR_LIPOPROTEIN"/>
    <property type="match status" value="1"/>
</dbReference>
<dbReference type="InterPro" id="IPR010611">
    <property type="entry name" value="3D_dom"/>
</dbReference>
<dbReference type="HOGENOM" id="CLU_037751_0_0_4"/>
<dbReference type="Pfam" id="PF03562">
    <property type="entry name" value="MltA"/>
    <property type="match status" value="1"/>
</dbReference>
<keyword evidence="9" id="KW-1185">Reference proteome</keyword>
<keyword evidence="6" id="KW-0732">Signal</keyword>
<dbReference type="Gene3D" id="2.40.240.50">
    <property type="entry name" value="Barwin-like endoglucanases"/>
    <property type="match status" value="1"/>
</dbReference>
<dbReference type="Gene3D" id="2.40.40.10">
    <property type="entry name" value="RlpA-like domain"/>
    <property type="match status" value="1"/>
</dbReference>
<dbReference type="InterPro" id="IPR005300">
    <property type="entry name" value="MltA_B"/>
</dbReference>
<keyword evidence="4" id="KW-0961">Cell wall biogenesis/degradation</keyword>
<dbReference type="RefSeq" id="WP_046329448.1">
    <property type="nucleotide sequence ID" value="NZ_CP007501.1"/>
</dbReference>
<reference evidence="8 9" key="1">
    <citation type="submission" date="2014-03" db="EMBL/GenBank/DDBJ databases">
        <title>Genome of Polynucleobacter strain MWH-MoK4.</title>
        <authorList>
            <person name="Hahn M.W."/>
        </authorList>
    </citation>
    <scope>NUCLEOTIDE SEQUENCE [LARGE SCALE GENOMIC DNA]</scope>
    <source>
        <strain evidence="8 9">MWH-MoK4</strain>
    </source>
</reference>
<dbReference type="Proteomes" id="UP000061135">
    <property type="component" value="Chromosome"/>
</dbReference>
<dbReference type="Pfam" id="PF06725">
    <property type="entry name" value="3D"/>
    <property type="match status" value="1"/>
</dbReference>
<evidence type="ECO:0000256" key="2">
    <source>
        <dbReference type="ARBA" id="ARBA00012587"/>
    </source>
</evidence>
<organism evidence="8 9">
    <name type="scientific">Polynucleobacter duraquae</name>
    <dbReference type="NCBI Taxonomy" id="1835254"/>
    <lineage>
        <taxon>Bacteria</taxon>
        <taxon>Pseudomonadati</taxon>
        <taxon>Pseudomonadota</taxon>
        <taxon>Betaproteobacteria</taxon>
        <taxon>Burkholderiales</taxon>
        <taxon>Burkholderiaceae</taxon>
        <taxon>Polynucleobacter</taxon>
    </lineage>
</organism>
<dbReference type="PIRSF" id="PIRSF019422">
    <property type="entry name" value="MltA"/>
    <property type="match status" value="1"/>
</dbReference>
<dbReference type="GO" id="GO:0009253">
    <property type="term" value="P:peptidoglycan catabolic process"/>
    <property type="evidence" value="ECO:0007669"/>
    <property type="project" value="TreeGrafter"/>
</dbReference>
<evidence type="ECO:0000256" key="6">
    <source>
        <dbReference type="SAM" id="SignalP"/>
    </source>
</evidence>
<evidence type="ECO:0000256" key="1">
    <source>
        <dbReference type="ARBA" id="ARBA00001420"/>
    </source>
</evidence>
<evidence type="ECO:0000256" key="4">
    <source>
        <dbReference type="ARBA" id="ARBA00023316"/>
    </source>
</evidence>
<dbReference type="SMART" id="SM00925">
    <property type="entry name" value="MltA"/>
    <property type="match status" value="1"/>
</dbReference>
<gene>
    <name evidence="8" type="ORF">CL55_00001510</name>
</gene>
<dbReference type="InterPro" id="IPR036908">
    <property type="entry name" value="RlpA-like_sf"/>
</dbReference>
<sequence>MISISKLISRKNTSRVFACSVFAVSIASLLAACSTPSTRGSAYRSSGAAPTSYSSSIASFRSVSWQDLPGWQEDDLSQAWPAWLKSCDALRKRNSEINWRQVCSLTSVISGRDGRAIRQYFEGNFQVYEVRNSATGNESGLITGYYEPVMNGSQTRTATYSIPLYGLPNAWKGSKPSPAPARAELMSSGVLRGSEIAWVQDPVAAAFMQIQGSGKIRLEDGRVLRLGYAGTNDQPFKSFAQWLLDRKEITRGEATMQGISAWAKRNPGRVEEMLNANPRFVFFKELPSNVSADLGPNGALGVPLTAERSIAIDLKAMPLGAPVFLSTTKPLSSQTLQKLVMAQDTGKAIVGGVRADYYWGSGDSAGELAGRMKQDGKMWLLLPR</sequence>
<comment type="catalytic activity">
    <reaction evidence="1">
        <text>Exolytic cleavage of the (1-&gt;4)-beta-glycosidic linkage between N-acetylmuramic acid (MurNAc) and N-acetylglucosamine (GlcNAc) residues in peptidoglycan, from either the reducing or the non-reducing ends of the peptidoglycan chains, with concomitant formation of a 1,6-anhydrobond in the MurNAc residue.</text>
        <dbReference type="EC" id="4.2.2.n1"/>
    </reaction>
</comment>
<dbReference type="GO" id="GO:0004553">
    <property type="term" value="F:hydrolase activity, hydrolyzing O-glycosyl compounds"/>
    <property type="evidence" value="ECO:0007669"/>
    <property type="project" value="InterPro"/>
</dbReference>
<dbReference type="AlphaFoldDB" id="A0A0E3UZL2"/>